<evidence type="ECO:0000313" key="1">
    <source>
        <dbReference type="EMBL" id="MBU9739618.1"/>
    </source>
</evidence>
<gene>
    <name evidence="1" type="ORF">KTH89_24080</name>
</gene>
<dbReference type="NCBIfam" id="TIGR01053">
    <property type="entry name" value="LSD1"/>
    <property type="match status" value="1"/>
</dbReference>
<dbReference type="EMBL" id="JAHQCW010000070">
    <property type="protein sequence ID" value="MBU9739618.1"/>
    <property type="molecule type" value="Genomic_DNA"/>
</dbReference>
<dbReference type="AlphaFoldDB" id="A0A949K8Z2"/>
<proteinExistence type="predicted"/>
<dbReference type="Proteomes" id="UP000712157">
    <property type="component" value="Unassembled WGS sequence"/>
</dbReference>
<keyword evidence="2" id="KW-1185">Reference proteome</keyword>
<comment type="caution">
    <text evidence="1">The sequence shown here is derived from an EMBL/GenBank/DDBJ whole genome shotgun (WGS) entry which is preliminary data.</text>
</comment>
<protein>
    <submittedName>
        <fullName evidence="1">Uncharacterized protein</fullName>
    </submittedName>
</protein>
<accession>A0A949K8Z2</accession>
<organism evidence="1 2">
    <name type="scientific">Diplocloster agilis</name>
    <dbReference type="NCBI Taxonomy" id="2850323"/>
    <lineage>
        <taxon>Bacteria</taxon>
        <taxon>Bacillati</taxon>
        <taxon>Bacillota</taxon>
        <taxon>Clostridia</taxon>
        <taxon>Lachnospirales</taxon>
        <taxon>Lachnospiraceae</taxon>
        <taxon>Diplocloster</taxon>
    </lineage>
</organism>
<sequence>MKSRRQAQEPGQFTRGCRTHLALLPGASDVRCLGLGTAGAIRGRSGRPGSFVSPWRRGGLALEYAK</sequence>
<evidence type="ECO:0000313" key="2">
    <source>
        <dbReference type="Proteomes" id="UP000712157"/>
    </source>
</evidence>
<reference evidence="1" key="1">
    <citation type="submission" date="2021-06" db="EMBL/GenBank/DDBJ databases">
        <title>Description of novel taxa of the family Lachnospiraceae.</title>
        <authorList>
            <person name="Chaplin A.V."/>
            <person name="Sokolova S.R."/>
            <person name="Pikina A.P."/>
            <person name="Korzhanova M."/>
            <person name="Belova V."/>
            <person name="Korostin D."/>
            <person name="Efimov B.A."/>
        </authorList>
    </citation>
    <scope>NUCLEOTIDE SEQUENCE</scope>
    <source>
        <strain evidence="1">ASD5720</strain>
    </source>
</reference>
<name>A0A949K8Z2_9FIRM</name>